<organism evidence="1 2">
    <name type="scientific">Steinernema glaseri</name>
    <dbReference type="NCBI Taxonomy" id="37863"/>
    <lineage>
        <taxon>Eukaryota</taxon>
        <taxon>Metazoa</taxon>
        <taxon>Ecdysozoa</taxon>
        <taxon>Nematoda</taxon>
        <taxon>Chromadorea</taxon>
        <taxon>Rhabditida</taxon>
        <taxon>Tylenchina</taxon>
        <taxon>Panagrolaimomorpha</taxon>
        <taxon>Strongyloidoidea</taxon>
        <taxon>Steinernematidae</taxon>
        <taxon>Steinernema</taxon>
    </lineage>
</organism>
<protein>
    <submittedName>
        <fullName evidence="2">BHLH domain-containing protein</fullName>
    </submittedName>
</protein>
<dbReference type="AlphaFoldDB" id="A0A1I8A1H3"/>
<accession>A0A1I8A1H3</accession>
<keyword evidence="1" id="KW-1185">Reference proteome</keyword>
<name>A0A1I8A1H3_9BILA</name>
<evidence type="ECO:0000313" key="2">
    <source>
        <dbReference type="WBParaSite" id="L893_g31732.t1"/>
    </source>
</evidence>
<sequence length="85" mass="9783">MSAANKPLTPAFDFKEQVCNQPSQFRYRADTLRTYISQLENFNIPDDAKDVQKPRCCALRLVVSILDRLRKPRKEETGASSSEDY</sequence>
<evidence type="ECO:0000313" key="1">
    <source>
        <dbReference type="Proteomes" id="UP000095287"/>
    </source>
</evidence>
<dbReference type="Proteomes" id="UP000095287">
    <property type="component" value="Unplaced"/>
</dbReference>
<reference evidence="2" key="1">
    <citation type="submission" date="2016-11" db="UniProtKB">
        <authorList>
            <consortium name="WormBaseParasite"/>
        </authorList>
    </citation>
    <scope>IDENTIFICATION</scope>
</reference>
<proteinExistence type="predicted"/>
<dbReference type="WBParaSite" id="L893_g31732.t1">
    <property type="protein sequence ID" value="L893_g31732.t1"/>
    <property type="gene ID" value="L893_g31732"/>
</dbReference>